<protein>
    <submittedName>
        <fullName evidence="2">Uncharacterized protein</fullName>
    </submittedName>
</protein>
<evidence type="ECO:0000256" key="1">
    <source>
        <dbReference type="SAM" id="MobiDB-lite"/>
    </source>
</evidence>
<dbReference type="AlphaFoldDB" id="A0A6L2LHK7"/>
<gene>
    <name evidence="2" type="ORF">Tci_033116</name>
</gene>
<comment type="caution">
    <text evidence="2">The sequence shown here is derived from an EMBL/GenBank/DDBJ whole genome shotgun (WGS) entry which is preliminary data.</text>
</comment>
<evidence type="ECO:0000313" key="2">
    <source>
        <dbReference type="EMBL" id="GEU61138.1"/>
    </source>
</evidence>
<accession>A0A6L2LHK7</accession>
<proteinExistence type="predicted"/>
<feature type="region of interest" description="Disordered" evidence="1">
    <location>
        <begin position="50"/>
        <end position="85"/>
    </location>
</feature>
<name>A0A6L2LHK7_TANCI</name>
<organism evidence="2">
    <name type="scientific">Tanacetum cinerariifolium</name>
    <name type="common">Dalmatian daisy</name>
    <name type="synonym">Chrysanthemum cinerariifolium</name>
    <dbReference type="NCBI Taxonomy" id="118510"/>
    <lineage>
        <taxon>Eukaryota</taxon>
        <taxon>Viridiplantae</taxon>
        <taxon>Streptophyta</taxon>
        <taxon>Embryophyta</taxon>
        <taxon>Tracheophyta</taxon>
        <taxon>Spermatophyta</taxon>
        <taxon>Magnoliopsida</taxon>
        <taxon>eudicotyledons</taxon>
        <taxon>Gunneridae</taxon>
        <taxon>Pentapetalae</taxon>
        <taxon>asterids</taxon>
        <taxon>campanulids</taxon>
        <taxon>Asterales</taxon>
        <taxon>Asteraceae</taxon>
        <taxon>Asteroideae</taxon>
        <taxon>Anthemideae</taxon>
        <taxon>Anthemidinae</taxon>
        <taxon>Tanacetum</taxon>
    </lineage>
</organism>
<sequence length="300" mass="33622">MAKLAFCDYHNMVAILLKTEHNSDFHQIVDFLEASHIRTVELFASMLVPQGEGSEHPSEPHHTPSDQDKPIHHEQITQSPQHAQITSHEPIYLSHEQTTSQELTIPSQSHFVITTPKRITRGTIQISQSKVPLLGADETTFPTRDARYGEAFPTDTSLDAGQDRENIAKTSAMPHEALPKEDAPNTRGRGMDQGEDLLDKDKSADKGSDSTDEMSHILGTLEATNILASRCLSKKDKGKRKMTEPEQPSKENVLEQMSVQLARDLEAKFAQEDQVIREQAERDSEIAMIHVEKELEMMIA</sequence>
<feature type="region of interest" description="Disordered" evidence="1">
    <location>
        <begin position="169"/>
        <end position="212"/>
    </location>
</feature>
<feature type="compositionally biased region" description="Basic and acidic residues" evidence="1">
    <location>
        <begin position="241"/>
        <end position="253"/>
    </location>
</feature>
<feature type="region of interest" description="Disordered" evidence="1">
    <location>
        <begin position="233"/>
        <end position="253"/>
    </location>
</feature>
<feature type="compositionally biased region" description="Polar residues" evidence="1">
    <location>
        <begin position="76"/>
        <end position="85"/>
    </location>
</feature>
<reference evidence="2" key="1">
    <citation type="journal article" date="2019" name="Sci. Rep.">
        <title>Draft genome of Tanacetum cinerariifolium, the natural source of mosquito coil.</title>
        <authorList>
            <person name="Yamashiro T."/>
            <person name="Shiraishi A."/>
            <person name="Satake H."/>
            <person name="Nakayama K."/>
        </authorList>
    </citation>
    <scope>NUCLEOTIDE SEQUENCE</scope>
</reference>
<feature type="compositionally biased region" description="Basic and acidic residues" evidence="1">
    <location>
        <begin position="53"/>
        <end position="75"/>
    </location>
</feature>
<feature type="compositionally biased region" description="Basic and acidic residues" evidence="1">
    <location>
        <begin position="177"/>
        <end position="212"/>
    </location>
</feature>
<dbReference type="EMBL" id="BKCJ010004455">
    <property type="protein sequence ID" value="GEU61138.1"/>
    <property type="molecule type" value="Genomic_DNA"/>
</dbReference>